<dbReference type="EMBL" id="BMAR01000036">
    <property type="protein sequence ID" value="GFR50283.1"/>
    <property type="molecule type" value="Genomic_DNA"/>
</dbReference>
<dbReference type="Pfam" id="PF01661">
    <property type="entry name" value="Macro"/>
    <property type="match status" value="1"/>
</dbReference>
<reference evidence="4" key="1">
    <citation type="submission" date="2020-08" db="EMBL/GenBank/DDBJ databases">
        <authorList>
            <person name="Yamashita S."/>
            <person name="Nozaki H."/>
        </authorList>
    </citation>
    <scope>NUCLEOTIDE SEQUENCE</scope>
    <source>
        <strain evidence="4">NIES-4017</strain>
    </source>
</reference>
<evidence type="ECO:0000256" key="1">
    <source>
        <dbReference type="SAM" id="MobiDB-lite"/>
    </source>
</evidence>
<protein>
    <recommendedName>
        <fullName evidence="2">Macro domain-containing protein</fullName>
    </recommendedName>
</protein>
<reference evidence="4 5" key="2">
    <citation type="journal article" date="2021" name="Sci. Rep.">
        <title>Genome sequencing of the multicellular alga Astrephomene provides insights into convergent evolution of germ-soma differentiation.</title>
        <authorList>
            <person name="Yamashita S."/>
            <person name="Yamamoto K."/>
            <person name="Matsuzaki R."/>
            <person name="Suzuki S."/>
            <person name="Yamaguchi H."/>
            <person name="Hirooka S."/>
            <person name="Minakuchi Y."/>
            <person name="Miyagishima S."/>
            <person name="Kawachi M."/>
            <person name="Toyoda A."/>
            <person name="Nozaki H."/>
        </authorList>
    </citation>
    <scope>NUCLEOTIDE SEQUENCE [LARGE SCALE GENOMIC DNA]</scope>
    <source>
        <strain evidence="4 5">NIES-4017</strain>
    </source>
</reference>
<gene>
    <name evidence="3" type="ORF">Agub_g12468</name>
    <name evidence="4" type="ORF">Agub_g12471</name>
</gene>
<dbReference type="Proteomes" id="UP001054857">
    <property type="component" value="Unassembled WGS sequence"/>
</dbReference>
<accession>A0AAD3HRC0</accession>
<dbReference type="AlphaFoldDB" id="A0AAD3HRC0"/>
<dbReference type="SMART" id="SM00506">
    <property type="entry name" value="A1pp"/>
    <property type="match status" value="1"/>
</dbReference>
<dbReference type="InterPro" id="IPR043472">
    <property type="entry name" value="Macro_dom-like"/>
</dbReference>
<dbReference type="Gene3D" id="3.40.220.10">
    <property type="entry name" value="Leucine Aminopeptidase, subunit E, domain 1"/>
    <property type="match status" value="1"/>
</dbReference>
<dbReference type="PANTHER" id="PTHR11106:SF27">
    <property type="entry name" value="MACRO DOMAIN-CONTAINING PROTEIN"/>
    <property type="match status" value="1"/>
</dbReference>
<name>A0AAD3HRC0_9CHLO</name>
<dbReference type="InterPro" id="IPR002589">
    <property type="entry name" value="Macro_dom"/>
</dbReference>
<dbReference type="PROSITE" id="PS51154">
    <property type="entry name" value="MACRO"/>
    <property type="match status" value="1"/>
</dbReference>
<evidence type="ECO:0000313" key="5">
    <source>
        <dbReference type="Proteomes" id="UP001054857"/>
    </source>
</evidence>
<keyword evidence="5" id="KW-1185">Reference proteome</keyword>
<evidence type="ECO:0000313" key="4">
    <source>
        <dbReference type="EMBL" id="GFR50283.1"/>
    </source>
</evidence>
<sequence>MTNNTPPAVGRREYLLASGTRLIVFQGSMPDWPKMQLDRPDADRIRPIAVVNAANQRLCGGGGVDGMIHKKAGPELLQECQSLPEIRPGIRCPTGEAVVTGGYKFGTDYIIHTCGPVYATDKRAECEGYLTNAYRHSLQAATKLGTKVVAFAAISTGVYAYPIREATKTSFTVLKDAKPPVQEVWVVMFMQSDFDTAVAVAQELNLQEYVPGQMPLPLPSPPQQQQQQQETQPAQSQLQLPQQPQVPQQQQPQQQQQQQHKSPQELPWNAAMSGLLSNNSLLHVQLPPTQPS</sequence>
<evidence type="ECO:0000259" key="2">
    <source>
        <dbReference type="PROSITE" id="PS51154"/>
    </source>
</evidence>
<dbReference type="SUPFAM" id="SSF52949">
    <property type="entry name" value="Macro domain-like"/>
    <property type="match status" value="1"/>
</dbReference>
<organism evidence="4 5">
    <name type="scientific">Astrephomene gubernaculifera</name>
    <dbReference type="NCBI Taxonomy" id="47775"/>
    <lineage>
        <taxon>Eukaryota</taxon>
        <taxon>Viridiplantae</taxon>
        <taxon>Chlorophyta</taxon>
        <taxon>core chlorophytes</taxon>
        <taxon>Chlorophyceae</taxon>
        <taxon>CS clade</taxon>
        <taxon>Chlamydomonadales</taxon>
        <taxon>Astrephomenaceae</taxon>
        <taxon>Astrephomene</taxon>
    </lineage>
</organism>
<feature type="region of interest" description="Disordered" evidence="1">
    <location>
        <begin position="211"/>
        <end position="274"/>
    </location>
</feature>
<feature type="domain" description="Macro" evidence="2">
    <location>
        <begin position="9"/>
        <end position="205"/>
    </location>
</feature>
<comment type="caution">
    <text evidence="4">The sequence shown here is derived from an EMBL/GenBank/DDBJ whole genome shotgun (WGS) entry which is preliminary data.</text>
</comment>
<dbReference type="EMBL" id="BMAR01000036">
    <property type="protein sequence ID" value="GFR50280.1"/>
    <property type="molecule type" value="Genomic_DNA"/>
</dbReference>
<feature type="compositionally biased region" description="Low complexity" evidence="1">
    <location>
        <begin position="223"/>
        <end position="261"/>
    </location>
</feature>
<proteinExistence type="predicted"/>
<evidence type="ECO:0000313" key="3">
    <source>
        <dbReference type="EMBL" id="GFR50280.1"/>
    </source>
</evidence>
<dbReference type="PANTHER" id="PTHR11106">
    <property type="entry name" value="GANGLIOSIDE INDUCED DIFFERENTIATION ASSOCIATED PROTEIN 2-RELATED"/>
    <property type="match status" value="1"/>
</dbReference>